<keyword evidence="3" id="KW-1185">Reference proteome</keyword>
<accession>A0ABW1JJN2</accession>
<dbReference type="InterPro" id="IPR045865">
    <property type="entry name" value="ACT-like_dom_sf"/>
</dbReference>
<organism evidence="2 3">
    <name type="scientific">Angustibacter luteus</name>
    <dbReference type="NCBI Taxonomy" id="658456"/>
    <lineage>
        <taxon>Bacteria</taxon>
        <taxon>Bacillati</taxon>
        <taxon>Actinomycetota</taxon>
        <taxon>Actinomycetes</taxon>
        <taxon>Kineosporiales</taxon>
        <taxon>Kineosporiaceae</taxon>
    </lineage>
</organism>
<dbReference type="Gene3D" id="3.30.70.260">
    <property type="match status" value="2"/>
</dbReference>
<comment type="caution">
    <text evidence="2">The sequence shown here is derived from an EMBL/GenBank/DDBJ whole genome shotgun (WGS) entry which is preliminary data.</text>
</comment>
<proteinExistence type="predicted"/>
<feature type="domain" description="ACT" evidence="1">
    <location>
        <begin position="5"/>
        <end position="80"/>
    </location>
</feature>
<dbReference type="InterPro" id="IPR050990">
    <property type="entry name" value="UPF0237/GcvR_regulator"/>
</dbReference>
<sequence>MSLLAVTVLGHDRPGIVADTTAALAELGGNLEDSTMTLLRGHFAMLLLVRTGAGAPAVRDALAGLSADGRLTVDVRDVPDLELHAARAAGRPYVLSVHGADRPGIVGALTGVVAGARGNVTDLTTRLSGDLYVLVAEVTLPADVDVELVQSALRSTADELGVDVSLRPLETDEL</sequence>
<feature type="domain" description="ACT" evidence="1">
    <location>
        <begin position="94"/>
        <end position="167"/>
    </location>
</feature>
<dbReference type="RefSeq" id="WP_345717392.1">
    <property type="nucleotide sequence ID" value="NZ_BAABFP010000007.1"/>
</dbReference>
<dbReference type="PROSITE" id="PS51671">
    <property type="entry name" value="ACT"/>
    <property type="match status" value="2"/>
</dbReference>
<dbReference type="PANTHER" id="PTHR34875">
    <property type="entry name" value="UPF0237 PROTEIN MJ1558"/>
    <property type="match status" value="1"/>
</dbReference>
<dbReference type="EMBL" id="JBHSRD010000008">
    <property type="protein sequence ID" value="MFC6008853.1"/>
    <property type="molecule type" value="Genomic_DNA"/>
</dbReference>
<dbReference type="Proteomes" id="UP001596189">
    <property type="component" value="Unassembled WGS sequence"/>
</dbReference>
<dbReference type="InterPro" id="IPR002912">
    <property type="entry name" value="ACT_dom"/>
</dbReference>
<protein>
    <submittedName>
        <fullName evidence="2">Glycine cleavage system protein R</fullName>
    </submittedName>
</protein>
<evidence type="ECO:0000313" key="3">
    <source>
        <dbReference type="Proteomes" id="UP001596189"/>
    </source>
</evidence>
<evidence type="ECO:0000259" key="1">
    <source>
        <dbReference type="PROSITE" id="PS51671"/>
    </source>
</evidence>
<gene>
    <name evidence="2" type="ORF">ACFQDO_17095</name>
</gene>
<dbReference type="SUPFAM" id="SSF55021">
    <property type="entry name" value="ACT-like"/>
    <property type="match status" value="2"/>
</dbReference>
<name>A0ABW1JJN2_9ACTN</name>
<reference evidence="3" key="1">
    <citation type="journal article" date="2019" name="Int. J. Syst. Evol. Microbiol.">
        <title>The Global Catalogue of Microorganisms (GCM) 10K type strain sequencing project: providing services to taxonomists for standard genome sequencing and annotation.</title>
        <authorList>
            <consortium name="The Broad Institute Genomics Platform"/>
            <consortium name="The Broad Institute Genome Sequencing Center for Infectious Disease"/>
            <person name="Wu L."/>
            <person name="Ma J."/>
        </authorList>
    </citation>
    <scope>NUCLEOTIDE SEQUENCE [LARGE SCALE GENOMIC DNA]</scope>
    <source>
        <strain evidence="3">KACC 14249</strain>
    </source>
</reference>
<dbReference type="PANTHER" id="PTHR34875:SF6">
    <property type="entry name" value="UPF0237 PROTEIN MJ1558"/>
    <property type="match status" value="1"/>
</dbReference>
<dbReference type="Pfam" id="PF13740">
    <property type="entry name" value="ACT_6"/>
    <property type="match status" value="2"/>
</dbReference>
<evidence type="ECO:0000313" key="2">
    <source>
        <dbReference type="EMBL" id="MFC6008853.1"/>
    </source>
</evidence>